<feature type="region of interest" description="Disordered" evidence="8">
    <location>
        <begin position="1"/>
        <end position="25"/>
    </location>
</feature>
<dbReference type="STRING" id="35608.A0A2U1LB14"/>
<keyword evidence="2" id="KW-0328">Glycosyltransferase</keyword>
<evidence type="ECO:0000313" key="10">
    <source>
        <dbReference type="Proteomes" id="UP000245207"/>
    </source>
</evidence>
<name>A0A2U1LB14_ARTAN</name>
<keyword evidence="5" id="KW-1133">Transmembrane helix</keyword>
<dbReference type="Proteomes" id="UP000245207">
    <property type="component" value="Unassembled WGS sequence"/>
</dbReference>
<dbReference type="InterPro" id="IPR029044">
    <property type="entry name" value="Nucleotide-diphossugar_trans"/>
</dbReference>
<accession>A0A2U1LB14</accession>
<proteinExistence type="predicted"/>
<evidence type="ECO:0000256" key="4">
    <source>
        <dbReference type="ARBA" id="ARBA00022692"/>
    </source>
</evidence>
<evidence type="ECO:0000256" key="7">
    <source>
        <dbReference type="ARBA" id="ARBA00023136"/>
    </source>
</evidence>
<dbReference type="PANTHER" id="PTHR32044:SF77">
    <property type="entry name" value="GLUCOMANNAN 4-BETA-MANNOSYLTRANSFERASE 9"/>
    <property type="match status" value="1"/>
</dbReference>
<protein>
    <submittedName>
        <fullName evidence="9">Nucleotide-diphospho-sugar transferase</fullName>
    </submittedName>
</protein>
<sequence>MAGVTRLSRAPKSGSSNRSAVVNGRSLPRRGQVKVCIVLGLAHSVASLFSFRTAGVWRMAALDGAGGWQERTTVEDMDLAVRATLKGWKFLYLGSIKPVANHAT</sequence>
<gene>
    <name evidence="9" type="ORF">CTI12_AA475800</name>
</gene>
<comment type="caution">
    <text evidence="9">The sequence shown here is derived from an EMBL/GenBank/DDBJ whole genome shotgun (WGS) entry which is preliminary data.</text>
</comment>
<evidence type="ECO:0000256" key="5">
    <source>
        <dbReference type="ARBA" id="ARBA00022989"/>
    </source>
</evidence>
<keyword evidence="3 9" id="KW-0808">Transferase</keyword>
<dbReference type="OrthoDB" id="1933849at2759"/>
<evidence type="ECO:0000256" key="6">
    <source>
        <dbReference type="ARBA" id="ARBA00023034"/>
    </source>
</evidence>
<dbReference type="SUPFAM" id="SSF53448">
    <property type="entry name" value="Nucleotide-diphospho-sugar transferases"/>
    <property type="match status" value="1"/>
</dbReference>
<dbReference type="PANTHER" id="PTHR32044">
    <property type="entry name" value="GLUCOMANNAN 4-BETA-MANNOSYLTRANSFERASE 9"/>
    <property type="match status" value="1"/>
</dbReference>
<keyword evidence="10" id="KW-1185">Reference proteome</keyword>
<evidence type="ECO:0000256" key="1">
    <source>
        <dbReference type="ARBA" id="ARBA00004394"/>
    </source>
</evidence>
<evidence type="ECO:0000256" key="3">
    <source>
        <dbReference type="ARBA" id="ARBA00022679"/>
    </source>
</evidence>
<keyword evidence="7" id="KW-0472">Membrane</keyword>
<reference evidence="9 10" key="1">
    <citation type="journal article" date="2018" name="Mol. Plant">
        <title>The genome of Artemisia annua provides insight into the evolution of Asteraceae family and artemisinin biosynthesis.</title>
        <authorList>
            <person name="Shen Q."/>
            <person name="Zhang L."/>
            <person name="Liao Z."/>
            <person name="Wang S."/>
            <person name="Yan T."/>
            <person name="Shi P."/>
            <person name="Liu M."/>
            <person name="Fu X."/>
            <person name="Pan Q."/>
            <person name="Wang Y."/>
            <person name="Lv Z."/>
            <person name="Lu X."/>
            <person name="Zhang F."/>
            <person name="Jiang W."/>
            <person name="Ma Y."/>
            <person name="Chen M."/>
            <person name="Hao X."/>
            <person name="Li L."/>
            <person name="Tang Y."/>
            <person name="Lv G."/>
            <person name="Zhou Y."/>
            <person name="Sun X."/>
            <person name="Brodelius P.E."/>
            <person name="Rose J.K.C."/>
            <person name="Tang K."/>
        </authorList>
    </citation>
    <scope>NUCLEOTIDE SEQUENCE [LARGE SCALE GENOMIC DNA]</scope>
    <source>
        <strain evidence="10">cv. Huhao1</strain>
        <tissue evidence="9">Leaf</tissue>
    </source>
</reference>
<evidence type="ECO:0000256" key="8">
    <source>
        <dbReference type="SAM" id="MobiDB-lite"/>
    </source>
</evidence>
<evidence type="ECO:0000256" key="2">
    <source>
        <dbReference type="ARBA" id="ARBA00022676"/>
    </source>
</evidence>
<dbReference type="AlphaFoldDB" id="A0A2U1LB14"/>
<dbReference type="EMBL" id="PKPP01010409">
    <property type="protein sequence ID" value="PWA46188.1"/>
    <property type="molecule type" value="Genomic_DNA"/>
</dbReference>
<dbReference type="Gene3D" id="3.90.550.10">
    <property type="entry name" value="Spore Coat Polysaccharide Biosynthesis Protein SpsA, Chain A"/>
    <property type="match status" value="1"/>
</dbReference>
<keyword evidence="6" id="KW-0333">Golgi apparatus</keyword>
<organism evidence="9 10">
    <name type="scientific">Artemisia annua</name>
    <name type="common">Sweet wormwood</name>
    <dbReference type="NCBI Taxonomy" id="35608"/>
    <lineage>
        <taxon>Eukaryota</taxon>
        <taxon>Viridiplantae</taxon>
        <taxon>Streptophyta</taxon>
        <taxon>Embryophyta</taxon>
        <taxon>Tracheophyta</taxon>
        <taxon>Spermatophyta</taxon>
        <taxon>Magnoliopsida</taxon>
        <taxon>eudicotyledons</taxon>
        <taxon>Gunneridae</taxon>
        <taxon>Pentapetalae</taxon>
        <taxon>asterids</taxon>
        <taxon>campanulids</taxon>
        <taxon>Asterales</taxon>
        <taxon>Asteraceae</taxon>
        <taxon>Asteroideae</taxon>
        <taxon>Anthemideae</taxon>
        <taxon>Artemisiinae</taxon>
        <taxon>Artemisia</taxon>
    </lineage>
</organism>
<keyword evidence="4" id="KW-0812">Transmembrane</keyword>
<dbReference type="GO" id="GO:0000139">
    <property type="term" value="C:Golgi membrane"/>
    <property type="evidence" value="ECO:0007669"/>
    <property type="project" value="UniProtKB-SubCell"/>
</dbReference>
<dbReference type="GO" id="GO:0051753">
    <property type="term" value="F:mannan synthase activity"/>
    <property type="evidence" value="ECO:0007669"/>
    <property type="project" value="TreeGrafter"/>
</dbReference>
<evidence type="ECO:0000313" key="9">
    <source>
        <dbReference type="EMBL" id="PWA46188.1"/>
    </source>
</evidence>
<comment type="subcellular location">
    <subcellularLocation>
        <location evidence="1">Golgi apparatus membrane</location>
    </subcellularLocation>
</comment>